<dbReference type="Proteomes" id="UP000002943">
    <property type="component" value="Unassembled WGS sequence"/>
</dbReference>
<comment type="caution">
    <text evidence="2">The sequence shown here is derived from an EMBL/GenBank/DDBJ whole genome shotgun (WGS) entry which is preliminary data.</text>
</comment>
<evidence type="ECO:0000313" key="2">
    <source>
        <dbReference type="EMBL" id="EFP95606.1"/>
    </source>
</evidence>
<feature type="chain" id="PRO_5003167126" evidence="1">
    <location>
        <begin position="20"/>
        <end position="128"/>
    </location>
</feature>
<dbReference type="AlphaFoldDB" id="E3BMY0"/>
<dbReference type="STRING" id="796620.VIBC2010_10971"/>
<dbReference type="OrthoDB" id="9871576at2"/>
<sequence>MKCVSFLLCLCCISFVSSANELLEKYNHKLRQCVSEQKAKKALRKNQIQLSDFKYVLLINNLRIARCSKVEEMQYLLSAATEEPEPTLSQYNSFTLTELSTDEIMRLQVLSVELTDYNLETDFSSLYE</sequence>
<keyword evidence="3" id="KW-1185">Reference proteome</keyword>
<name>E3BMY0_9VIBR</name>
<evidence type="ECO:0000256" key="1">
    <source>
        <dbReference type="SAM" id="SignalP"/>
    </source>
</evidence>
<gene>
    <name evidence="2" type="ORF">VIBC2010_10971</name>
</gene>
<evidence type="ECO:0000313" key="3">
    <source>
        <dbReference type="Proteomes" id="UP000002943"/>
    </source>
</evidence>
<accession>E3BMY0</accession>
<feature type="signal peptide" evidence="1">
    <location>
        <begin position="1"/>
        <end position="19"/>
    </location>
</feature>
<organism evidence="2 3">
    <name type="scientific">Vibrio caribbeanicus ATCC BAA-2122</name>
    <dbReference type="NCBI Taxonomy" id="796620"/>
    <lineage>
        <taxon>Bacteria</taxon>
        <taxon>Pseudomonadati</taxon>
        <taxon>Pseudomonadota</taxon>
        <taxon>Gammaproteobacteria</taxon>
        <taxon>Vibrionales</taxon>
        <taxon>Vibrionaceae</taxon>
        <taxon>Vibrio</taxon>
    </lineage>
</organism>
<reference evidence="2 3" key="1">
    <citation type="journal article" date="2012" name="Int. J. Syst. Evol. Microbiol.">
        <title>Vibrio caribbeanicus sp. nov., isolated from the marine sponge Scleritoderma cyanea.</title>
        <authorList>
            <person name="Hoffmann M."/>
            <person name="Monday S.R."/>
            <person name="Allard M.W."/>
            <person name="Strain E.A."/>
            <person name="Whittaker P."/>
            <person name="Naum M."/>
            <person name="McCarthy P.J."/>
            <person name="Lopez J.V."/>
            <person name="Fischer M."/>
            <person name="Brown E.W."/>
        </authorList>
    </citation>
    <scope>NUCLEOTIDE SEQUENCE [LARGE SCALE GENOMIC DNA]</scope>
    <source>
        <strain evidence="2 3">ATCC BAA-2122</strain>
    </source>
</reference>
<dbReference type="eggNOG" id="ENOG5031Q6H">
    <property type="taxonomic scope" value="Bacteria"/>
</dbReference>
<dbReference type="EMBL" id="AEIU01000091">
    <property type="protein sequence ID" value="EFP95606.1"/>
    <property type="molecule type" value="Genomic_DNA"/>
</dbReference>
<keyword evidence="1" id="KW-0732">Signal</keyword>
<dbReference type="RefSeq" id="WP_009602490.1">
    <property type="nucleotide sequence ID" value="NZ_AEIU01000091.1"/>
</dbReference>
<protein>
    <submittedName>
        <fullName evidence="2">Uncharacterized protein</fullName>
    </submittedName>
</protein>
<proteinExistence type="predicted"/>